<dbReference type="InterPro" id="IPR010024">
    <property type="entry name" value="CHP16711"/>
</dbReference>
<sequence>MIPNFRAFNKKTKKMYSIDGFKSSERKIYRCSLADDEFRSGRLETFHFVEDNLDNYILMQSTGLKDKNGQEIFEGDVVRHIDFLLNNETVNKVYFKDGLFMYDVVVDEYTYDVPIGEIIENSIVEVIGNIYENPELLESVEE</sequence>
<dbReference type="Gene3D" id="2.30.30.290">
    <property type="entry name" value="YopX-like domains"/>
    <property type="match status" value="1"/>
</dbReference>
<organism evidence="2 3">
    <name type="scientific">Streptococcus agalactiae</name>
    <dbReference type="NCBI Taxonomy" id="1311"/>
    <lineage>
        <taxon>Bacteria</taxon>
        <taxon>Bacillati</taxon>
        <taxon>Bacillota</taxon>
        <taxon>Bacilli</taxon>
        <taxon>Lactobacillales</taxon>
        <taxon>Streptococcaceae</taxon>
        <taxon>Streptococcus</taxon>
    </lineage>
</organism>
<accession>A0A8B4R8W1</accession>
<dbReference type="NCBIfam" id="TIGR01671">
    <property type="entry name" value="phage_TIGR01671"/>
    <property type="match status" value="1"/>
</dbReference>
<reference evidence="2 3" key="1">
    <citation type="submission" date="2018-06" db="EMBL/GenBank/DDBJ databases">
        <authorList>
            <consortium name="Pathogen Informatics"/>
            <person name="Doyle S."/>
        </authorList>
    </citation>
    <scope>NUCLEOTIDE SEQUENCE [LARGE SCALE GENOMIC DNA]</scope>
    <source>
        <strain evidence="2 3">NCTC8185</strain>
    </source>
</reference>
<evidence type="ECO:0000259" key="1">
    <source>
        <dbReference type="Pfam" id="PF09643"/>
    </source>
</evidence>
<comment type="caution">
    <text evidence="2">The sequence shown here is derived from an EMBL/GenBank/DDBJ whole genome shotgun (WGS) entry which is preliminary data.</text>
</comment>
<dbReference type="Pfam" id="PF09643">
    <property type="entry name" value="YopX"/>
    <property type="match status" value="1"/>
</dbReference>
<dbReference type="InterPro" id="IPR023385">
    <property type="entry name" value="YopX-like_C"/>
</dbReference>
<name>A0A8B4R8W1_STRAG</name>
<dbReference type="RefSeq" id="WP_154700370.1">
    <property type="nucleotide sequence ID" value="NZ_CP026082.1"/>
</dbReference>
<dbReference type="EMBL" id="UHEQ01000004">
    <property type="protein sequence ID" value="SUN13124.1"/>
    <property type="molecule type" value="Genomic_DNA"/>
</dbReference>
<evidence type="ECO:0000313" key="3">
    <source>
        <dbReference type="Proteomes" id="UP000254076"/>
    </source>
</evidence>
<protein>
    <submittedName>
        <fullName evidence="2">Phage protein</fullName>
    </submittedName>
</protein>
<dbReference type="AlphaFoldDB" id="A0A8B4R8W1"/>
<proteinExistence type="predicted"/>
<dbReference type="Proteomes" id="UP000254076">
    <property type="component" value="Unassembled WGS sequence"/>
</dbReference>
<evidence type="ECO:0000313" key="2">
    <source>
        <dbReference type="EMBL" id="SUN13124.1"/>
    </source>
</evidence>
<feature type="domain" description="YopX protein" evidence="1">
    <location>
        <begin position="4"/>
        <end position="138"/>
    </location>
</feature>
<dbReference type="SUPFAM" id="SSF159006">
    <property type="entry name" value="YopX-like"/>
    <property type="match status" value="1"/>
</dbReference>
<dbReference type="InterPro" id="IPR019096">
    <property type="entry name" value="YopX_protein"/>
</dbReference>
<gene>
    <name evidence="2" type="primary">yopX_2</name>
    <name evidence="2" type="ORF">NCTC8185_00275</name>
</gene>